<dbReference type="EMBL" id="CM039173">
    <property type="protein sequence ID" value="KAH9767017.1"/>
    <property type="molecule type" value="Genomic_DNA"/>
</dbReference>
<proteinExistence type="predicted"/>
<gene>
    <name evidence="1" type="ORF">KPL71_011133</name>
</gene>
<name>A0ACB8L0Y2_CITSI</name>
<evidence type="ECO:0000313" key="1">
    <source>
        <dbReference type="EMBL" id="KAH9767017.1"/>
    </source>
</evidence>
<keyword evidence="2" id="KW-1185">Reference proteome</keyword>
<reference evidence="2" key="1">
    <citation type="journal article" date="2023" name="Hortic. Res.">
        <title>A chromosome-level phased genome enabling allele-level studies in sweet orange: a case study on citrus Huanglongbing tolerance.</title>
        <authorList>
            <person name="Wu B."/>
            <person name="Yu Q."/>
            <person name="Deng Z."/>
            <person name="Duan Y."/>
            <person name="Luo F."/>
            <person name="Gmitter F. Jr."/>
        </authorList>
    </citation>
    <scope>NUCLEOTIDE SEQUENCE [LARGE SCALE GENOMIC DNA]</scope>
    <source>
        <strain evidence="2">cv. Valencia</strain>
    </source>
</reference>
<protein>
    <submittedName>
        <fullName evidence="1">Uncharacterized protein</fullName>
    </submittedName>
</protein>
<comment type="caution">
    <text evidence="1">The sequence shown here is derived from an EMBL/GenBank/DDBJ whole genome shotgun (WGS) entry which is preliminary data.</text>
</comment>
<sequence length="738" mass="85396">MATQYDSTFREGQSTIRPPYFDGNDYPYWKIRMRIYLQALDYEIWEIVNDGSFMPLTKNEVREDIPKPSRDWNEFEKRKASLNSKAMNALFCALDKKEFHRVSSCESANEIWHKLEVVYEGTNQVKESKISRYTRQYELFQMEQNENVYSMYTRFTDIVNTLGALGKTFSNSEKVKKIIRSLAKEWRPKRTAIEEAKDLNVLPIDDLIGSLISYEEDLAAERGNEEKKKNIALKASKHESDEESELDEEEMDMLARRFRKLFKKSGERRKFRDLKNRKEKKELIKCYECKKLGHIRTECPLLNKLKKKAMVATWDDSDEETSDDEEHQKMTNLALMAIGDESDDDLDEVTVASGLPDTDKRQTEFGQQAPRTKTAYRILNPASRLGKILNFALTIHPSDIPKTAFRTHEGHYEFLIMPFGLSNAPSTFQATMNYIFKPYLRYYRRFVKRYTQITSPLTDLLKKDEFDWGGAADLAFERLKRALTEVHVLSLLDFSKAFTVETYASGLAVGAILSQNRHPIGYFSKKLPLRLQSTSAYSREIYAITTAVRRWRPYLLGRPFTIFTGHKRLKHLLTQTIQTPEQQTWLTKLPPPPLVGYSSEDTPIDSLNSALLDREALLATVKLNLQRAQERMRTQANCHRRNKEFEVGNGVYVKLQPYQQSSIAHRLSNKLAKKYYGPYQIAALVGNVAYRLLLPLESRIYPVFHISILKLCPNPAEAIPTHPPPTAESYSIPLCILD</sequence>
<organism evidence="1 2">
    <name type="scientific">Citrus sinensis</name>
    <name type="common">Sweet orange</name>
    <name type="synonym">Citrus aurantium var. sinensis</name>
    <dbReference type="NCBI Taxonomy" id="2711"/>
    <lineage>
        <taxon>Eukaryota</taxon>
        <taxon>Viridiplantae</taxon>
        <taxon>Streptophyta</taxon>
        <taxon>Embryophyta</taxon>
        <taxon>Tracheophyta</taxon>
        <taxon>Spermatophyta</taxon>
        <taxon>Magnoliopsida</taxon>
        <taxon>eudicotyledons</taxon>
        <taxon>Gunneridae</taxon>
        <taxon>Pentapetalae</taxon>
        <taxon>rosids</taxon>
        <taxon>malvids</taxon>
        <taxon>Sapindales</taxon>
        <taxon>Rutaceae</taxon>
        <taxon>Aurantioideae</taxon>
        <taxon>Citrus</taxon>
    </lineage>
</organism>
<dbReference type="Proteomes" id="UP000829398">
    <property type="component" value="Chromosome 4"/>
</dbReference>
<evidence type="ECO:0000313" key="2">
    <source>
        <dbReference type="Proteomes" id="UP000829398"/>
    </source>
</evidence>
<accession>A0ACB8L0Y2</accession>